<dbReference type="EMBL" id="LUCH01003256">
    <property type="protein sequence ID" value="KAF5400360.1"/>
    <property type="molecule type" value="Genomic_DNA"/>
</dbReference>
<keyword evidence="6" id="KW-0418">Kinase</keyword>
<dbReference type="Proteomes" id="UP000748531">
    <property type="component" value="Unassembled WGS sequence"/>
</dbReference>
<name>A0A8J4WR31_9TREM</name>
<dbReference type="PANTHER" id="PTHR12755">
    <property type="entry name" value="CLEAVAGE/POLYADENYLATION FACTOR IA SUBUNIT CLP1P"/>
    <property type="match status" value="1"/>
</dbReference>
<dbReference type="Pfam" id="PF16575">
    <property type="entry name" value="CLP1_P"/>
    <property type="match status" value="1"/>
</dbReference>
<dbReference type="PANTHER" id="PTHR12755:SF3">
    <property type="entry name" value="POLYNUCLEOTIDE 5'-HYDROXYL-KINASE NOL9"/>
    <property type="match status" value="1"/>
</dbReference>
<dbReference type="OrthoDB" id="2405412at2759"/>
<dbReference type="GO" id="GO:0051731">
    <property type="term" value="F:polynucleotide 5'-hydroxyl-kinase activity"/>
    <property type="evidence" value="ECO:0007669"/>
    <property type="project" value="InterPro"/>
</dbReference>
<reference evidence="12" key="1">
    <citation type="submission" date="2019-05" db="EMBL/GenBank/DDBJ databases">
        <title>Annotation for the trematode Paragonimus heterotremus.</title>
        <authorList>
            <person name="Choi Y.-J."/>
        </authorList>
    </citation>
    <scope>NUCLEOTIDE SEQUENCE</scope>
    <source>
        <strain evidence="12">LC</strain>
    </source>
</reference>
<dbReference type="InterPro" id="IPR032319">
    <property type="entry name" value="CLP1_P"/>
</dbReference>
<proteinExistence type="inferred from homology"/>
<keyword evidence="4" id="KW-0808">Transferase</keyword>
<feature type="region of interest" description="Disordered" evidence="9">
    <location>
        <begin position="1"/>
        <end position="20"/>
    </location>
</feature>
<evidence type="ECO:0000256" key="9">
    <source>
        <dbReference type="SAM" id="MobiDB-lite"/>
    </source>
</evidence>
<dbReference type="Pfam" id="PF25467">
    <property type="entry name" value="NOL9_C"/>
    <property type="match status" value="1"/>
</dbReference>
<comment type="similarity">
    <text evidence="2">Belongs to the Clp1 family. NOL9/GRC3 subfamily.</text>
</comment>
<dbReference type="Gene3D" id="3.40.50.300">
    <property type="entry name" value="P-loop containing nucleotide triphosphate hydrolases"/>
    <property type="match status" value="1"/>
</dbReference>
<keyword evidence="7" id="KW-0067">ATP-binding</keyword>
<feature type="domain" description="Clp1 P-loop" evidence="10">
    <location>
        <begin position="263"/>
        <end position="415"/>
    </location>
</feature>
<evidence type="ECO:0000259" key="11">
    <source>
        <dbReference type="Pfam" id="PF25467"/>
    </source>
</evidence>
<dbReference type="InterPro" id="IPR027417">
    <property type="entry name" value="P-loop_NTPase"/>
</dbReference>
<evidence type="ECO:0000313" key="12">
    <source>
        <dbReference type="EMBL" id="KAF5400360.1"/>
    </source>
</evidence>
<keyword evidence="13" id="KW-1185">Reference proteome</keyword>
<evidence type="ECO:0000313" key="13">
    <source>
        <dbReference type="Proteomes" id="UP000748531"/>
    </source>
</evidence>
<evidence type="ECO:0000256" key="3">
    <source>
        <dbReference type="ARBA" id="ARBA00022552"/>
    </source>
</evidence>
<dbReference type="GO" id="GO:0005524">
    <property type="term" value="F:ATP binding"/>
    <property type="evidence" value="ECO:0007669"/>
    <property type="project" value="UniProtKB-KW"/>
</dbReference>
<keyword evidence="5" id="KW-0547">Nucleotide-binding</keyword>
<organism evidence="12 13">
    <name type="scientific">Paragonimus heterotremus</name>
    <dbReference type="NCBI Taxonomy" id="100268"/>
    <lineage>
        <taxon>Eukaryota</taxon>
        <taxon>Metazoa</taxon>
        <taxon>Spiralia</taxon>
        <taxon>Lophotrochozoa</taxon>
        <taxon>Platyhelminthes</taxon>
        <taxon>Trematoda</taxon>
        <taxon>Digenea</taxon>
        <taxon>Plagiorchiida</taxon>
        <taxon>Troglotremata</taxon>
        <taxon>Troglotrematidae</taxon>
        <taxon>Paragonimus</taxon>
    </lineage>
</organism>
<evidence type="ECO:0000259" key="10">
    <source>
        <dbReference type="Pfam" id="PF16575"/>
    </source>
</evidence>
<comment type="caution">
    <text evidence="12">The sequence shown here is derived from an EMBL/GenBank/DDBJ whole genome shotgun (WGS) entry which is preliminary data.</text>
</comment>
<evidence type="ECO:0000256" key="7">
    <source>
        <dbReference type="ARBA" id="ARBA00022840"/>
    </source>
</evidence>
<keyword evidence="8" id="KW-0539">Nucleus</keyword>
<protein>
    <submittedName>
        <fullName evidence="12">Polynucleotide 5'-hydroxyl-kinase nol-9</fullName>
    </submittedName>
</protein>
<evidence type="ECO:0000256" key="1">
    <source>
        <dbReference type="ARBA" id="ARBA00004604"/>
    </source>
</evidence>
<evidence type="ECO:0000256" key="4">
    <source>
        <dbReference type="ARBA" id="ARBA00022679"/>
    </source>
</evidence>
<keyword evidence="3" id="KW-0698">rRNA processing</keyword>
<evidence type="ECO:0000256" key="8">
    <source>
        <dbReference type="ARBA" id="ARBA00023242"/>
    </source>
</evidence>
<dbReference type="GO" id="GO:0000448">
    <property type="term" value="P:cleavage in ITS2 between 5.8S rRNA and LSU-rRNA of tricistronic rRNA transcript (SSU-rRNA, 5.8S rRNA, LSU-rRNA)"/>
    <property type="evidence" value="ECO:0007669"/>
    <property type="project" value="TreeGrafter"/>
</dbReference>
<dbReference type="AlphaFoldDB" id="A0A8J4WR31"/>
<sequence length="726" mass="79718">MSGVLPADGSGEDGCDMDRDYLQRDRKSNPETITYTLSKKLRLIVYVPNKTSFCQPLCILLLVPNTVCSLIGKARLVHMIGPPIHILGATLKADPYVSHVLFSPNSHALVTFNQFSAELENTSSFSENDLSLILSSVLPSTVANMVSAPVVHELMQMSSCPSVLLLQPFDCRITDSLMNVKKFKDLFSLEACGSVPDLRISRFLGFGFLECDDSRGFRVSPQMFRLSSKFKALVGDETSLNLITSTNKMSTFCSTSPILLIAGPKSAGKSSLLRFIINNFLTHNQIDVKNKLSVSSLAVLDCDIGQPEFTPSGLISLTLISRPLFGPPFTHHLFPDLKPVRQCFVGCITPSTAPQFYVDCLAYVFQAYNDLPEPRPPLIVNTMGWTQGLGLTLLIEQILTVKPDIIAQIQLNSEQPGVRSNLPILDSNTLRSMQGWNLQDLSDRVFKHEVVIIPSLSAATKHQPEASSKFHLGAPDHRDLTMLAYFMATLENARTSLPAHGPKSPLGHPVAHFLDCLPYRVPLARASSQPTYSASTIFEENAPSPQTMDEKEDFQLAVCLMQTKSTLFDQLFHALPTDVETVFAYLNATLVALCAVPENLIEKSSKPRSCAIIPFSPVCECLGLAICRAIDPAAGILYLTTGVPEESLVKVTGILRGRVDLPHCFFLEQPISVTGCEETGPVVLPYLGPMETQGLGRTGLPARRSYPRTLHHKFHRSGSSEMFDHL</sequence>
<feature type="domain" description="NOL9 C-terminal" evidence="11">
    <location>
        <begin position="578"/>
        <end position="662"/>
    </location>
</feature>
<dbReference type="InterPro" id="IPR045116">
    <property type="entry name" value="Clp1/Grc3"/>
</dbReference>
<accession>A0A8J4WR31</accession>
<gene>
    <name evidence="12" type="ORF">PHET_05646</name>
</gene>
<evidence type="ECO:0000256" key="2">
    <source>
        <dbReference type="ARBA" id="ARBA00011003"/>
    </source>
</evidence>
<comment type="subcellular location">
    <subcellularLocation>
        <location evidence="1">Nucleus</location>
        <location evidence="1">Nucleolus</location>
    </subcellularLocation>
</comment>
<evidence type="ECO:0000256" key="6">
    <source>
        <dbReference type="ARBA" id="ARBA00022777"/>
    </source>
</evidence>
<dbReference type="GO" id="GO:0005730">
    <property type="term" value="C:nucleolus"/>
    <property type="evidence" value="ECO:0007669"/>
    <property type="project" value="UniProtKB-SubCell"/>
</dbReference>
<dbReference type="InterPro" id="IPR057570">
    <property type="entry name" value="NOL9_C"/>
</dbReference>
<evidence type="ECO:0000256" key="5">
    <source>
        <dbReference type="ARBA" id="ARBA00022741"/>
    </source>
</evidence>